<dbReference type="AlphaFoldDB" id="A0A6C0LXZ0"/>
<protein>
    <submittedName>
        <fullName evidence="1">Uncharacterized protein</fullName>
    </submittedName>
</protein>
<accession>A0A6C0LXZ0</accession>
<proteinExistence type="predicted"/>
<evidence type="ECO:0000313" key="1">
    <source>
        <dbReference type="EMBL" id="QHU35183.1"/>
    </source>
</evidence>
<sequence>MSNLNKNREKISEALQAAKEITKLQKVYIHPNRKLSEKKKKFCRCVLHVAKNNPRWCNREKTWNKKTLDGKIKKDPRGKCYHPYATCAKSVGTTTGGKSCGYVFKNQGSIISKIPLEELIAYALLNYDLINKWASEKNLPDLGTILSKDNLDEFFLRGYLSDWYSKK</sequence>
<organism evidence="1">
    <name type="scientific">viral metagenome</name>
    <dbReference type="NCBI Taxonomy" id="1070528"/>
    <lineage>
        <taxon>unclassified sequences</taxon>
        <taxon>metagenomes</taxon>
        <taxon>organismal metagenomes</taxon>
    </lineage>
</organism>
<name>A0A6C0LXZ0_9ZZZZ</name>
<reference evidence="1" key="1">
    <citation type="journal article" date="2020" name="Nature">
        <title>Giant virus diversity and host interactions through global metagenomics.</title>
        <authorList>
            <person name="Schulz F."/>
            <person name="Roux S."/>
            <person name="Paez-Espino D."/>
            <person name="Jungbluth S."/>
            <person name="Walsh D.A."/>
            <person name="Denef V.J."/>
            <person name="McMahon K.D."/>
            <person name="Konstantinidis K.T."/>
            <person name="Eloe-Fadrosh E.A."/>
            <person name="Kyrpides N.C."/>
            <person name="Woyke T."/>
        </authorList>
    </citation>
    <scope>NUCLEOTIDE SEQUENCE</scope>
    <source>
        <strain evidence="1">GVMAG-S-1017745-26</strain>
    </source>
</reference>
<dbReference type="EMBL" id="MN740584">
    <property type="protein sequence ID" value="QHU35183.1"/>
    <property type="molecule type" value="Genomic_DNA"/>
</dbReference>